<evidence type="ECO:0000313" key="5">
    <source>
        <dbReference type="Proteomes" id="UP000243342"/>
    </source>
</evidence>
<dbReference type="PANTHER" id="PTHR43335:SF4">
    <property type="entry name" value="ABC TRANSPORTER, ATP-BINDING PROTEIN"/>
    <property type="match status" value="1"/>
</dbReference>
<dbReference type="STRING" id="1428644.BIV57_16415"/>
<gene>
    <name evidence="4" type="ORF">BIV57_16415</name>
</gene>
<protein>
    <recommendedName>
        <fullName evidence="3">ABC transporter domain-containing protein</fullName>
    </recommendedName>
</protein>
<dbReference type="InterPro" id="IPR027417">
    <property type="entry name" value="P-loop_NTPase"/>
</dbReference>
<feature type="domain" description="ABC transporter" evidence="3">
    <location>
        <begin position="18"/>
        <end position="154"/>
    </location>
</feature>
<proteinExistence type="inferred from homology"/>
<evidence type="ECO:0000313" key="4">
    <source>
        <dbReference type="EMBL" id="OIV36407.1"/>
    </source>
</evidence>
<keyword evidence="2" id="KW-0813">Transport</keyword>
<dbReference type="EMBL" id="MLCF01000095">
    <property type="protein sequence ID" value="OIV36407.1"/>
    <property type="molecule type" value="Genomic_DNA"/>
</dbReference>
<name>A0A1J7BCI1_9ACTN</name>
<sequence length="205" mass="20824">MRAEGLTLRGGRGPVYADVALDVPAGALAAVAGPPGSGRTALLLTLAGRMRPSAGTASVDGMPLPRRAAAVRRIAALGPVPGVNDLEPTLTVAEHLRERTLLRRPPRGADAALAMVGLDAEPKTRAQDLSALDAFRLALAAALLGGPRLLVADDVGDRLAAEDAAMAWKVLRGIADTGVTVLAAAADAREADTLVRLGTQAGLAK</sequence>
<dbReference type="Pfam" id="PF00005">
    <property type="entry name" value="ABC_tran"/>
    <property type="match status" value="1"/>
</dbReference>
<dbReference type="GO" id="GO:0005524">
    <property type="term" value="F:ATP binding"/>
    <property type="evidence" value="ECO:0007669"/>
    <property type="project" value="InterPro"/>
</dbReference>
<dbReference type="InterPro" id="IPR003439">
    <property type="entry name" value="ABC_transporter-like_ATP-bd"/>
</dbReference>
<accession>A0A1J7BCI1</accession>
<comment type="similarity">
    <text evidence="1">Belongs to the ABC transporter superfamily.</text>
</comment>
<dbReference type="PANTHER" id="PTHR43335">
    <property type="entry name" value="ABC TRANSPORTER, ATP-BINDING PROTEIN"/>
    <property type="match status" value="1"/>
</dbReference>
<organism evidence="4 5">
    <name type="scientific">Mangrovactinospora gilvigrisea</name>
    <dbReference type="NCBI Taxonomy" id="1428644"/>
    <lineage>
        <taxon>Bacteria</taxon>
        <taxon>Bacillati</taxon>
        <taxon>Actinomycetota</taxon>
        <taxon>Actinomycetes</taxon>
        <taxon>Kitasatosporales</taxon>
        <taxon>Streptomycetaceae</taxon>
        <taxon>Mangrovactinospora</taxon>
    </lineage>
</organism>
<evidence type="ECO:0000256" key="1">
    <source>
        <dbReference type="ARBA" id="ARBA00005417"/>
    </source>
</evidence>
<dbReference type="SUPFAM" id="SSF52540">
    <property type="entry name" value="P-loop containing nucleoside triphosphate hydrolases"/>
    <property type="match status" value="1"/>
</dbReference>
<dbReference type="Proteomes" id="UP000243342">
    <property type="component" value="Unassembled WGS sequence"/>
</dbReference>
<reference evidence="4 5" key="1">
    <citation type="submission" date="2016-10" db="EMBL/GenBank/DDBJ databases">
        <title>Genome sequence of Streptomyces gilvigriseus MUSC 26.</title>
        <authorList>
            <person name="Lee L.-H."/>
            <person name="Ser H.-L."/>
        </authorList>
    </citation>
    <scope>NUCLEOTIDE SEQUENCE [LARGE SCALE GENOMIC DNA]</scope>
    <source>
        <strain evidence="4 5">MUSC 26</strain>
    </source>
</reference>
<evidence type="ECO:0000259" key="3">
    <source>
        <dbReference type="Pfam" id="PF00005"/>
    </source>
</evidence>
<comment type="caution">
    <text evidence="4">The sequence shown here is derived from an EMBL/GenBank/DDBJ whole genome shotgun (WGS) entry which is preliminary data.</text>
</comment>
<dbReference type="GO" id="GO:0016887">
    <property type="term" value="F:ATP hydrolysis activity"/>
    <property type="evidence" value="ECO:0007669"/>
    <property type="project" value="InterPro"/>
</dbReference>
<evidence type="ECO:0000256" key="2">
    <source>
        <dbReference type="ARBA" id="ARBA00022448"/>
    </source>
</evidence>
<keyword evidence="5" id="KW-1185">Reference proteome</keyword>
<dbReference type="Gene3D" id="3.40.50.300">
    <property type="entry name" value="P-loop containing nucleotide triphosphate hydrolases"/>
    <property type="match status" value="1"/>
</dbReference>
<dbReference type="AlphaFoldDB" id="A0A1J7BCI1"/>